<comment type="caution">
    <text evidence="16">The sequence shown here is derived from an EMBL/GenBank/DDBJ whole genome shotgun (WGS) entry which is preliminary data.</text>
</comment>
<evidence type="ECO:0000256" key="11">
    <source>
        <dbReference type="ARBA" id="ARBA00025614"/>
    </source>
</evidence>
<keyword evidence="15" id="KW-0175">Coiled coil</keyword>
<feature type="coiled-coil region" evidence="15">
    <location>
        <begin position="38"/>
        <end position="116"/>
    </location>
</feature>
<accession>A0A840VQ49</accession>
<evidence type="ECO:0000256" key="4">
    <source>
        <dbReference type="ARBA" id="ARBA00022692"/>
    </source>
</evidence>
<proteinExistence type="inferred from homology"/>
<dbReference type="InterPro" id="IPR002146">
    <property type="entry name" value="ATP_synth_b/b'su_bac/chlpt"/>
</dbReference>
<comment type="function">
    <text evidence="10 13">F(1)F(0) ATP synthase produces ATP from ADP in the presence of a proton or sodium gradient. F-type ATPases consist of two structural domains, F(1) containing the extramembraneous catalytic core and F(0) containing the membrane proton channel, linked together by a central stalk and a peripheral stalk. During catalysis, ATP synthesis in the catalytic domain of F(1) is coupled via a rotary mechanism of the central stalk subunits to proton translocation.</text>
</comment>
<dbReference type="PANTHER" id="PTHR33445:SF2">
    <property type="entry name" value="ATP SYNTHASE SUBUNIT B', CHLOROPLASTIC"/>
    <property type="match status" value="1"/>
</dbReference>
<evidence type="ECO:0000256" key="2">
    <source>
        <dbReference type="ARBA" id="ARBA00022448"/>
    </source>
</evidence>
<keyword evidence="7 13" id="KW-0406">Ion transport</keyword>
<dbReference type="GO" id="GO:0005886">
    <property type="term" value="C:plasma membrane"/>
    <property type="evidence" value="ECO:0007669"/>
    <property type="project" value="UniProtKB-SubCell"/>
</dbReference>
<comment type="subunit">
    <text evidence="13">F-type ATPases have 2 components, F(1) - the catalytic core - and F(0) - the membrane proton channel. F(1) has five subunits: alpha(3), beta(3), gamma(1), delta(1), epsilon(1). F(0) has three main subunits: a(1), b(2) and c(10-14). The alpha and beta chains form an alternating ring which encloses part of the gamma chain. F(1) is attached to F(0) by a central stalk formed by the gamma and epsilon chains, while a peripheral stalk is formed by the delta and b chains.</text>
</comment>
<comment type="similarity">
    <text evidence="1 13 14">Belongs to the ATPase B chain family.</text>
</comment>
<dbReference type="InterPro" id="IPR020781">
    <property type="entry name" value="ATPase_OSCP/d_CS"/>
</dbReference>
<keyword evidence="6 13" id="KW-1133">Transmembrane helix</keyword>
<sequence length="243" mass="26470">MRIDFWTLVLQTVNVLILIWLLQKFFWRPVAGVIAQRRTAAQAMLAKAEQTRKDAEAERAGIEQTRAGFAQERAAILTAAQEEAARLAQSAEAKAAAAAQKLAAETRETLATEQQEAQARLRAQATELAVDIAGKLVSRFDGTALRAAFLDGAITELAVQPAEMRQDIAELTLTSAAELPPEEKQEASQRLAALFGPALKVTFQVDPALLGGLELQAGHLRLTNSWRADLARIREELTHDQPG</sequence>
<keyword evidence="4 13" id="KW-0812">Transmembrane</keyword>
<evidence type="ECO:0000256" key="14">
    <source>
        <dbReference type="RuleBase" id="RU003848"/>
    </source>
</evidence>
<evidence type="ECO:0000313" key="16">
    <source>
        <dbReference type="EMBL" id="MBB5374239.1"/>
    </source>
</evidence>
<dbReference type="GO" id="GO:0046933">
    <property type="term" value="F:proton-transporting ATP synthase activity, rotational mechanism"/>
    <property type="evidence" value="ECO:0007669"/>
    <property type="project" value="UniProtKB-UniRule"/>
</dbReference>
<dbReference type="GO" id="GO:0045259">
    <property type="term" value="C:proton-transporting ATP synthase complex"/>
    <property type="evidence" value="ECO:0007669"/>
    <property type="project" value="UniProtKB-KW"/>
</dbReference>
<dbReference type="InterPro" id="IPR050059">
    <property type="entry name" value="ATP_synthase_B_chain"/>
</dbReference>
<dbReference type="RefSeq" id="WP_183267251.1">
    <property type="nucleotide sequence ID" value="NZ_JACHFJ010000013.1"/>
</dbReference>
<keyword evidence="9 13" id="KW-0066">ATP synthesis</keyword>
<keyword evidence="13" id="KW-1003">Cell membrane</keyword>
<evidence type="ECO:0000256" key="5">
    <source>
        <dbReference type="ARBA" id="ARBA00022781"/>
    </source>
</evidence>
<name>A0A840VQ49_9PROT</name>
<dbReference type="Pfam" id="PF00213">
    <property type="entry name" value="OSCP"/>
    <property type="match status" value="1"/>
</dbReference>
<protein>
    <recommendedName>
        <fullName evidence="13">ATP synthase subunit b</fullName>
    </recommendedName>
    <alternativeName>
        <fullName evidence="13">ATP synthase F(0) sector subunit b</fullName>
    </alternativeName>
    <alternativeName>
        <fullName evidence="13">ATPase subunit I</fullName>
    </alternativeName>
    <alternativeName>
        <fullName evidence="13">F-type ATPase subunit b</fullName>
        <shortName evidence="13">F-ATPase subunit b</shortName>
    </alternativeName>
</protein>
<keyword evidence="3 13" id="KW-0138">CF(0)</keyword>
<dbReference type="PROSITE" id="PS00389">
    <property type="entry name" value="ATPASE_DELTA"/>
    <property type="match status" value="1"/>
</dbReference>
<evidence type="ECO:0000256" key="13">
    <source>
        <dbReference type="HAMAP-Rule" id="MF_01398"/>
    </source>
</evidence>
<evidence type="ECO:0000256" key="7">
    <source>
        <dbReference type="ARBA" id="ARBA00023065"/>
    </source>
</evidence>
<evidence type="ECO:0000256" key="10">
    <source>
        <dbReference type="ARBA" id="ARBA00025198"/>
    </source>
</evidence>
<evidence type="ECO:0000256" key="1">
    <source>
        <dbReference type="ARBA" id="ARBA00005513"/>
    </source>
</evidence>
<dbReference type="GO" id="GO:0012505">
    <property type="term" value="C:endomembrane system"/>
    <property type="evidence" value="ECO:0007669"/>
    <property type="project" value="UniProtKB-SubCell"/>
</dbReference>
<evidence type="ECO:0000256" key="6">
    <source>
        <dbReference type="ARBA" id="ARBA00022989"/>
    </source>
</evidence>
<dbReference type="PANTHER" id="PTHR33445">
    <property type="entry name" value="ATP SYNTHASE SUBUNIT B', CHLOROPLASTIC"/>
    <property type="match status" value="1"/>
</dbReference>
<evidence type="ECO:0000256" key="12">
    <source>
        <dbReference type="ARBA" id="ARBA00037847"/>
    </source>
</evidence>
<keyword evidence="5 13" id="KW-0375">Hydrogen ion transport</keyword>
<evidence type="ECO:0000256" key="8">
    <source>
        <dbReference type="ARBA" id="ARBA00023136"/>
    </source>
</evidence>
<dbReference type="InterPro" id="IPR000711">
    <property type="entry name" value="ATPase_OSCP/dsu"/>
</dbReference>
<organism evidence="16 17">
    <name type="scientific">Acidocella aromatica</name>
    <dbReference type="NCBI Taxonomy" id="1303579"/>
    <lineage>
        <taxon>Bacteria</taxon>
        <taxon>Pseudomonadati</taxon>
        <taxon>Pseudomonadota</taxon>
        <taxon>Alphaproteobacteria</taxon>
        <taxon>Acetobacterales</taxon>
        <taxon>Acidocellaceae</taxon>
        <taxon>Acidocella</taxon>
    </lineage>
</organism>
<dbReference type="EMBL" id="JACHFJ010000013">
    <property type="protein sequence ID" value="MBB5374239.1"/>
    <property type="molecule type" value="Genomic_DNA"/>
</dbReference>
<comment type="subcellular location">
    <subcellularLocation>
        <location evidence="13">Cell membrane</location>
        <topology evidence="13">Single-pass membrane protein</topology>
    </subcellularLocation>
    <subcellularLocation>
        <location evidence="12">Endomembrane system</location>
        <topology evidence="12">Single-pass membrane protein</topology>
    </subcellularLocation>
</comment>
<dbReference type="CDD" id="cd06503">
    <property type="entry name" value="ATP-synt_Fo_b"/>
    <property type="match status" value="1"/>
</dbReference>
<keyword evidence="2 13" id="KW-0813">Transport</keyword>
<keyword evidence="8 13" id="KW-0472">Membrane</keyword>
<comment type="function">
    <text evidence="11">Component of the F(0) channel, it forms part of the peripheral stalk, linking F(1) to F(0). The b'-subunit is a diverged and duplicated form of b found in plants and photosynthetic bacteria.</text>
</comment>
<evidence type="ECO:0000256" key="15">
    <source>
        <dbReference type="SAM" id="Coils"/>
    </source>
</evidence>
<dbReference type="GO" id="GO:0046961">
    <property type="term" value="F:proton-transporting ATPase activity, rotational mechanism"/>
    <property type="evidence" value="ECO:0007669"/>
    <property type="project" value="TreeGrafter"/>
</dbReference>
<gene>
    <name evidence="13" type="primary">atpF</name>
    <name evidence="16" type="ORF">HNP71_002510</name>
</gene>
<evidence type="ECO:0000256" key="3">
    <source>
        <dbReference type="ARBA" id="ARBA00022547"/>
    </source>
</evidence>
<dbReference type="Proteomes" id="UP000553706">
    <property type="component" value="Unassembled WGS sequence"/>
</dbReference>
<dbReference type="Pfam" id="PF00430">
    <property type="entry name" value="ATP-synt_B"/>
    <property type="match status" value="1"/>
</dbReference>
<reference evidence="16 17" key="1">
    <citation type="submission" date="2020-08" db="EMBL/GenBank/DDBJ databases">
        <title>Genomic Encyclopedia of Type Strains, Phase IV (KMG-IV): sequencing the most valuable type-strain genomes for metagenomic binning, comparative biology and taxonomic classification.</title>
        <authorList>
            <person name="Goeker M."/>
        </authorList>
    </citation>
    <scope>NUCLEOTIDE SEQUENCE [LARGE SCALE GENOMIC DNA]</scope>
    <source>
        <strain evidence="16 17">DSM 27026</strain>
    </source>
</reference>
<dbReference type="HAMAP" id="MF_01398">
    <property type="entry name" value="ATP_synth_b_bprime"/>
    <property type="match status" value="1"/>
</dbReference>
<evidence type="ECO:0000313" key="17">
    <source>
        <dbReference type="Proteomes" id="UP000553706"/>
    </source>
</evidence>
<dbReference type="AlphaFoldDB" id="A0A840VQ49"/>
<keyword evidence="17" id="KW-1185">Reference proteome</keyword>
<feature type="transmembrane region" description="Helical" evidence="13">
    <location>
        <begin position="6"/>
        <end position="27"/>
    </location>
</feature>
<evidence type="ECO:0000256" key="9">
    <source>
        <dbReference type="ARBA" id="ARBA00023310"/>
    </source>
</evidence>